<dbReference type="EMBL" id="JABCKV010000511">
    <property type="protein sequence ID" value="KAG5640775.1"/>
    <property type="molecule type" value="Genomic_DNA"/>
</dbReference>
<name>A0A9P7G0T7_9AGAR</name>
<sequence>TAALIYADASTRQVKIAKAITDNLTKNLETWAREQDPENVEERTQDLLVEAAAVVASYNMVSRFLVALDVAGMSDDAVPWPVERKEASSVLVVLQFDLCQRMSRNSASSQSQKASIGYTP</sequence>
<reference evidence="1" key="1">
    <citation type="submission" date="2020-07" db="EMBL/GenBank/DDBJ databases">
        <authorList>
            <person name="Nieuwenhuis M."/>
            <person name="Van De Peppel L.J.J."/>
        </authorList>
    </citation>
    <scope>NUCLEOTIDE SEQUENCE</scope>
    <source>
        <strain evidence="1">AP01</strain>
        <tissue evidence="1">Mycelium</tissue>
    </source>
</reference>
<dbReference type="AlphaFoldDB" id="A0A9P7G0T7"/>
<proteinExistence type="predicted"/>
<keyword evidence="2" id="KW-1185">Reference proteome</keyword>
<protein>
    <submittedName>
        <fullName evidence="1">Uncharacterized protein</fullName>
    </submittedName>
</protein>
<evidence type="ECO:0000313" key="2">
    <source>
        <dbReference type="Proteomes" id="UP000775547"/>
    </source>
</evidence>
<gene>
    <name evidence="1" type="ORF">DXG03_007244</name>
</gene>
<evidence type="ECO:0000313" key="1">
    <source>
        <dbReference type="EMBL" id="KAG5640775.1"/>
    </source>
</evidence>
<organism evidence="1 2">
    <name type="scientific">Asterophora parasitica</name>
    <dbReference type="NCBI Taxonomy" id="117018"/>
    <lineage>
        <taxon>Eukaryota</taxon>
        <taxon>Fungi</taxon>
        <taxon>Dikarya</taxon>
        <taxon>Basidiomycota</taxon>
        <taxon>Agaricomycotina</taxon>
        <taxon>Agaricomycetes</taxon>
        <taxon>Agaricomycetidae</taxon>
        <taxon>Agaricales</taxon>
        <taxon>Tricholomatineae</taxon>
        <taxon>Lyophyllaceae</taxon>
        <taxon>Asterophora</taxon>
    </lineage>
</organism>
<dbReference type="Proteomes" id="UP000775547">
    <property type="component" value="Unassembled WGS sequence"/>
</dbReference>
<dbReference type="OrthoDB" id="9998495at2759"/>
<comment type="caution">
    <text evidence="1">The sequence shown here is derived from an EMBL/GenBank/DDBJ whole genome shotgun (WGS) entry which is preliminary data.</text>
</comment>
<dbReference type="InterPro" id="IPR029032">
    <property type="entry name" value="AhpD-like"/>
</dbReference>
<accession>A0A9P7G0T7</accession>
<feature type="non-terminal residue" evidence="1">
    <location>
        <position position="1"/>
    </location>
</feature>
<reference evidence="1" key="2">
    <citation type="submission" date="2021-10" db="EMBL/GenBank/DDBJ databases">
        <title>Phylogenomics reveals ancestral predisposition of the termite-cultivated fungus Termitomyces towards a domesticated lifestyle.</title>
        <authorList>
            <person name="Auxier B."/>
            <person name="Grum-Grzhimaylo A."/>
            <person name="Cardenas M.E."/>
            <person name="Lodge J.D."/>
            <person name="Laessoe T."/>
            <person name="Pedersen O."/>
            <person name="Smith M.E."/>
            <person name="Kuyper T.W."/>
            <person name="Franco-Molano E.A."/>
            <person name="Baroni T.J."/>
            <person name="Aanen D.K."/>
        </authorList>
    </citation>
    <scope>NUCLEOTIDE SEQUENCE</scope>
    <source>
        <strain evidence="1">AP01</strain>
        <tissue evidence="1">Mycelium</tissue>
    </source>
</reference>
<dbReference type="Gene3D" id="1.20.1290.10">
    <property type="entry name" value="AhpD-like"/>
    <property type="match status" value="1"/>
</dbReference>